<accession>A0AAW0TVL9</accession>
<gene>
    <name evidence="2" type="ORF">O3P69_010381</name>
</gene>
<feature type="region of interest" description="Disordered" evidence="1">
    <location>
        <begin position="66"/>
        <end position="86"/>
    </location>
</feature>
<evidence type="ECO:0000256" key="1">
    <source>
        <dbReference type="SAM" id="MobiDB-lite"/>
    </source>
</evidence>
<dbReference type="Proteomes" id="UP001487740">
    <property type="component" value="Unassembled WGS sequence"/>
</dbReference>
<reference evidence="2 3" key="1">
    <citation type="submission" date="2023-03" db="EMBL/GenBank/DDBJ databases">
        <title>High-quality genome of Scylla paramamosain provides insights in environmental adaptation.</title>
        <authorList>
            <person name="Zhang L."/>
        </authorList>
    </citation>
    <scope>NUCLEOTIDE SEQUENCE [LARGE SCALE GENOMIC DNA]</scope>
    <source>
        <strain evidence="2">LZ_2023a</strain>
        <tissue evidence="2">Muscle</tissue>
    </source>
</reference>
<proteinExistence type="predicted"/>
<dbReference type="AlphaFoldDB" id="A0AAW0TVL9"/>
<keyword evidence="3" id="KW-1185">Reference proteome</keyword>
<evidence type="ECO:0000313" key="3">
    <source>
        <dbReference type="Proteomes" id="UP001487740"/>
    </source>
</evidence>
<protein>
    <submittedName>
        <fullName evidence="2">Uncharacterized protein</fullName>
    </submittedName>
</protein>
<dbReference type="EMBL" id="JARAKH010000025">
    <property type="protein sequence ID" value="KAK8390637.1"/>
    <property type="molecule type" value="Genomic_DNA"/>
</dbReference>
<comment type="caution">
    <text evidence="2">The sequence shown here is derived from an EMBL/GenBank/DDBJ whole genome shotgun (WGS) entry which is preliminary data.</text>
</comment>
<name>A0AAW0TVL9_SCYPA</name>
<evidence type="ECO:0000313" key="2">
    <source>
        <dbReference type="EMBL" id="KAK8390637.1"/>
    </source>
</evidence>
<sequence>MPSPIQCLPTHHHLTALPSLPSLSSSSPHQAPALSVPLTLSPSITPLLHQGNLNYLNPMWCPVVQPSHQPSHRPATHSSAPHPSPRLHRVATTHAILYTRLAPDASFSATSPPSAAVPAAHILFSPVSARRCLQPVTWLPLRPACTPFLASSLQRQHQASIIMKRLSSAVAVVVAAVVLVVVRGVEGGREKRYLFVNPDAPITLGFILNMPISLALPTLAPKFGRALEEVGGGPGEWESDGLQKLARHRHLRPEQLSWDPAYDLPLSRLTAYFSHLELPTLPCQERLLCELSAEPETFEPINQIFMKELRQLYGPVETTQDSLMWRYMMAVKEGFRADIEDCAVKYKFCPLPADRILNMPVLKVWQYIASKLNLQLV</sequence>
<organism evidence="2 3">
    <name type="scientific">Scylla paramamosain</name>
    <name type="common">Mud crab</name>
    <dbReference type="NCBI Taxonomy" id="85552"/>
    <lineage>
        <taxon>Eukaryota</taxon>
        <taxon>Metazoa</taxon>
        <taxon>Ecdysozoa</taxon>
        <taxon>Arthropoda</taxon>
        <taxon>Crustacea</taxon>
        <taxon>Multicrustacea</taxon>
        <taxon>Malacostraca</taxon>
        <taxon>Eumalacostraca</taxon>
        <taxon>Eucarida</taxon>
        <taxon>Decapoda</taxon>
        <taxon>Pleocyemata</taxon>
        <taxon>Brachyura</taxon>
        <taxon>Eubrachyura</taxon>
        <taxon>Portunoidea</taxon>
        <taxon>Portunidae</taxon>
        <taxon>Portuninae</taxon>
        <taxon>Scylla</taxon>
    </lineage>
</organism>